<organism evidence="6 7">
    <name type="scientific">Meganyctiphanes norvegica</name>
    <name type="common">Northern krill</name>
    <name type="synonym">Thysanopoda norvegica</name>
    <dbReference type="NCBI Taxonomy" id="48144"/>
    <lineage>
        <taxon>Eukaryota</taxon>
        <taxon>Metazoa</taxon>
        <taxon>Ecdysozoa</taxon>
        <taxon>Arthropoda</taxon>
        <taxon>Crustacea</taxon>
        <taxon>Multicrustacea</taxon>
        <taxon>Malacostraca</taxon>
        <taxon>Eumalacostraca</taxon>
        <taxon>Eucarida</taxon>
        <taxon>Euphausiacea</taxon>
        <taxon>Euphausiidae</taxon>
        <taxon>Meganyctiphanes</taxon>
    </lineage>
</organism>
<dbReference type="SMART" id="SM00360">
    <property type="entry name" value="RRM"/>
    <property type="match status" value="2"/>
</dbReference>
<dbReference type="GO" id="GO:0000398">
    <property type="term" value="P:mRNA splicing, via spliceosome"/>
    <property type="evidence" value="ECO:0007669"/>
    <property type="project" value="TreeGrafter"/>
</dbReference>
<protein>
    <recommendedName>
        <fullName evidence="5">RRM domain-containing protein</fullName>
    </recommendedName>
</protein>
<dbReference type="Proteomes" id="UP001497623">
    <property type="component" value="Unassembled WGS sequence"/>
</dbReference>
<comment type="caution">
    <text evidence="6">The sequence shown here is derived from an EMBL/GenBank/DDBJ whole genome shotgun (WGS) entry which is preliminary data.</text>
</comment>
<evidence type="ECO:0000313" key="7">
    <source>
        <dbReference type="Proteomes" id="UP001497623"/>
    </source>
</evidence>
<dbReference type="GO" id="GO:0071013">
    <property type="term" value="C:catalytic step 2 spliceosome"/>
    <property type="evidence" value="ECO:0007669"/>
    <property type="project" value="TreeGrafter"/>
</dbReference>
<dbReference type="InterPro" id="IPR000504">
    <property type="entry name" value="RRM_dom"/>
</dbReference>
<keyword evidence="7" id="KW-1185">Reference proteome</keyword>
<name>A0AAV2RUB0_MEGNR</name>
<dbReference type="GO" id="GO:0098687">
    <property type="term" value="C:chromosomal region"/>
    <property type="evidence" value="ECO:0007669"/>
    <property type="project" value="UniProtKB-ARBA"/>
</dbReference>
<evidence type="ECO:0000313" key="6">
    <source>
        <dbReference type="EMBL" id="CAL4140563.1"/>
    </source>
</evidence>
<dbReference type="PANTHER" id="PTHR48026">
    <property type="entry name" value="HOMOLOGOUS TO DROSOPHILA SQD (SQUID) PROTEIN"/>
    <property type="match status" value="1"/>
</dbReference>
<feature type="domain" description="RRM" evidence="5">
    <location>
        <begin position="14"/>
        <end position="89"/>
    </location>
</feature>
<proteinExistence type="predicted"/>
<evidence type="ECO:0000256" key="2">
    <source>
        <dbReference type="ARBA" id="ARBA00022884"/>
    </source>
</evidence>
<dbReference type="Gene3D" id="3.30.70.330">
    <property type="match status" value="2"/>
</dbReference>
<reference evidence="6 7" key="1">
    <citation type="submission" date="2024-05" db="EMBL/GenBank/DDBJ databases">
        <authorList>
            <person name="Wallberg A."/>
        </authorList>
    </citation>
    <scope>NUCLEOTIDE SEQUENCE [LARGE SCALE GENOMIC DNA]</scope>
</reference>
<dbReference type="Pfam" id="PF00076">
    <property type="entry name" value="RRM_1"/>
    <property type="match status" value="2"/>
</dbReference>
<evidence type="ECO:0000259" key="5">
    <source>
        <dbReference type="PROSITE" id="PS50102"/>
    </source>
</evidence>
<sequence>MVNKDDFGEPECLRKLFIGGLDYNTNDEGLKDYFGHYGEIVDVVVMKDAKTQRSRGFGFVTFSHSSMVDEVQKNRPHKIDGRAVDSKRVVPKDEINNPESGAQVKKVFIGGIKEDIEEEELREAFEQFGNITVITIPKEKETNKQRGFAFVEFEDFDSVDKCCLHKKVQLRGRSVEVKKALSKDQMSRGGGGGGGGRGDRRGGGGGGGGYGSRGGGGGYGGGGGNQSYGGSGGYGGNQGGGGGGYGGGYGGGSSQGGGYGGGSQGGGYGGSGGGYGG</sequence>
<evidence type="ECO:0000256" key="4">
    <source>
        <dbReference type="SAM" id="MobiDB-lite"/>
    </source>
</evidence>
<keyword evidence="1" id="KW-0677">Repeat</keyword>
<dbReference type="PANTHER" id="PTHR48026:SF14">
    <property type="entry name" value="HETEROGENEOUS NUCLEAR RIBONUCLEOPROTEIN A1"/>
    <property type="match status" value="1"/>
</dbReference>
<dbReference type="GO" id="GO:0003730">
    <property type="term" value="F:mRNA 3'-UTR binding"/>
    <property type="evidence" value="ECO:0007669"/>
    <property type="project" value="TreeGrafter"/>
</dbReference>
<feature type="non-terminal residue" evidence="6">
    <location>
        <position position="277"/>
    </location>
</feature>
<evidence type="ECO:0000256" key="1">
    <source>
        <dbReference type="ARBA" id="ARBA00022737"/>
    </source>
</evidence>
<feature type="region of interest" description="Disordered" evidence="4">
    <location>
        <begin position="253"/>
        <end position="277"/>
    </location>
</feature>
<dbReference type="EMBL" id="CAXKWB010031940">
    <property type="protein sequence ID" value="CAL4140563.1"/>
    <property type="molecule type" value="Genomic_DNA"/>
</dbReference>
<feature type="domain" description="RRM" evidence="5">
    <location>
        <begin position="105"/>
        <end position="182"/>
    </location>
</feature>
<feature type="region of interest" description="Disordered" evidence="4">
    <location>
        <begin position="179"/>
        <end position="209"/>
    </location>
</feature>
<dbReference type="PROSITE" id="PS50102">
    <property type="entry name" value="RRM"/>
    <property type="match status" value="2"/>
</dbReference>
<evidence type="ECO:0000256" key="3">
    <source>
        <dbReference type="PROSITE-ProRule" id="PRU00176"/>
    </source>
</evidence>
<dbReference type="SUPFAM" id="SSF54928">
    <property type="entry name" value="RNA-binding domain, RBD"/>
    <property type="match status" value="2"/>
</dbReference>
<keyword evidence="2 3" id="KW-0694">RNA-binding</keyword>
<dbReference type="InterPro" id="IPR012677">
    <property type="entry name" value="Nucleotide-bd_a/b_plait_sf"/>
</dbReference>
<dbReference type="AlphaFoldDB" id="A0AAV2RUB0"/>
<dbReference type="InterPro" id="IPR035979">
    <property type="entry name" value="RBD_domain_sf"/>
</dbReference>
<dbReference type="FunFam" id="3.30.70.330:FF:000040">
    <property type="entry name" value="Heterogeneous nuclear ribonucleoprotein A2/B1"/>
    <property type="match status" value="1"/>
</dbReference>
<gene>
    <name evidence="6" type="ORF">MNOR_LOCUS28636</name>
</gene>
<accession>A0AAV2RUB0</accession>